<keyword evidence="7" id="KW-0472">Membrane</keyword>
<keyword evidence="4" id="KW-1003">Cell membrane</keyword>
<evidence type="ECO:0000256" key="1">
    <source>
        <dbReference type="ARBA" id="ARBA00004417"/>
    </source>
</evidence>
<comment type="subcellular location">
    <subcellularLocation>
        <location evidence="1">Cell inner membrane</location>
        <topology evidence="1">Peripheral membrane protein</topology>
    </subcellularLocation>
</comment>
<dbReference type="PROSITE" id="PS50893">
    <property type="entry name" value="ABC_TRANSPORTER_2"/>
    <property type="match status" value="1"/>
</dbReference>
<keyword evidence="10" id="KW-1185">Reference proteome</keyword>
<dbReference type="PANTHER" id="PTHR43297:SF2">
    <property type="entry name" value="DIPEPTIDE TRANSPORT ATP-BINDING PROTEIN DPPD"/>
    <property type="match status" value="1"/>
</dbReference>
<evidence type="ECO:0000313" key="10">
    <source>
        <dbReference type="Proteomes" id="UP000325255"/>
    </source>
</evidence>
<evidence type="ECO:0000256" key="6">
    <source>
        <dbReference type="ARBA" id="ARBA00022840"/>
    </source>
</evidence>
<dbReference type="Pfam" id="PF00005">
    <property type="entry name" value="ABC_tran"/>
    <property type="match status" value="1"/>
</dbReference>
<evidence type="ECO:0000259" key="8">
    <source>
        <dbReference type="PROSITE" id="PS50893"/>
    </source>
</evidence>
<dbReference type="CDD" id="cd03257">
    <property type="entry name" value="ABC_NikE_OppD_transporters"/>
    <property type="match status" value="1"/>
</dbReference>
<dbReference type="EMBL" id="VWPK01000010">
    <property type="protein sequence ID" value="KAA5612747.1"/>
    <property type="molecule type" value="Genomic_DNA"/>
</dbReference>
<reference evidence="9 10" key="1">
    <citation type="submission" date="2019-09" db="EMBL/GenBank/DDBJ databases">
        <title>Genome sequence of Rhodovastum atsumiense, a diverse member of the Acetobacteraceae family of non-sulfur purple photosynthetic bacteria.</title>
        <authorList>
            <person name="Meyer T."/>
            <person name="Kyndt J."/>
        </authorList>
    </citation>
    <scope>NUCLEOTIDE SEQUENCE [LARGE SCALE GENOMIC DNA]</scope>
    <source>
        <strain evidence="9 10">DSM 21279</strain>
    </source>
</reference>
<dbReference type="OrthoDB" id="9802772at2"/>
<evidence type="ECO:0000256" key="3">
    <source>
        <dbReference type="ARBA" id="ARBA00022448"/>
    </source>
</evidence>
<dbReference type="PROSITE" id="PS00211">
    <property type="entry name" value="ABC_TRANSPORTER_1"/>
    <property type="match status" value="1"/>
</dbReference>
<dbReference type="SUPFAM" id="SSF52540">
    <property type="entry name" value="P-loop containing nucleoside triphosphate hydrolases"/>
    <property type="match status" value="1"/>
</dbReference>
<dbReference type="NCBIfam" id="TIGR01727">
    <property type="entry name" value="oligo_HPY"/>
    <property type="match status" value="1"/>
</dbReference>
<dbReference type="GO" id="GO:0015833">
    <property type="term" value="P:peptide transport"/>
    <property type="evidence" value="ECO:0007669"/>
    <property type="project" value="InterPro"/>
</dbReference>
<dbReference type="RefSeq" id="WP_150040280.1">
    <property type="nucleotide sequence ID" value="NZ_OW485601.1"/>
</dbReference>
<gene>
    <name evidence="9" type="ORF">F1189_08410</name>
</gene>
<organism evidence="9 10">
    <name type="scientific">Rhodovastum atsumiense</name>
    <dbReference type="NCBI Taxonomy" id="504468"/>
    <lineage>
        <taxon>Bacteria</taxon>
        <taxon>Pseudomonadati</taxon>
        <taxon>Pseudomonadota</taxon>
        <taxon>Alphaproteobacteria</taxon>
        <taxon>Acetobacterales</taxon>
        <taxon>Acetobacteraceae</taxon>
        <taxon>Rhodovastum</taxon>
    </lineage>
</organism>
<dbReference type="PANTHER" id="PTHR43297">
    <property type="entry name" value="OLIGOPEPTIDE TRANSPORT ATP-BINDING PROTEIN APPD"/>
    <property type="match status" value="1"/>
</dbReference>
<evidence type="ECO:0000256" key="5">
    <source>
        <dbReference type="ARBA" id="ARBA00022741"/>
    </source>
</evidence>
<dbReference type="GO" id="GO:0055085">
    <property type="term" value="P:transmembrane transport"/>
    <property type="evidence" value="ECO:0007669"/>
    <property type="project" value="UniProtKB-ARBA"/>
</dbReference>
<dbReference type="InterPro" id="IPR003593">
    <property type="entry name" value="AAA+_ATPase"/>
</dbReference>
<dbReference type="GO" id="GO:0005886">
    <property type="term" value="C:plasma membrane"/>
    <property type="evidence" value="ECO:0007669"/>
    <property type="project" value="UniProtKB-SubCell"/>
</dbReference>
<dbReference type="InterPro" id="IPR017871">
    <property type="entry name" value="ABC_transporter-like_CS"/>
</dbReference>
<dbReference type="InterPro" id="IPR013563">
    <property type="entry name" value="Oligopep_ABC_C"/>
</dbReference>
<dbReference type="GO" id="GO:0016887">
    <property type="term" value="F:ATP hydrolysis activity"/>
    <property type="evidence" value="ECO:0007669"/>
    <property type="project" value="InterPro"/>
</dbReference>
<keyword evidence="6 9" id="KW-0067">ATP-binding</keyword>
<dbReference type="SMART" id="SM00382">
    <property type="entry name" value="AAA"/>
    <property type="match status" value="1"/>
</dbReference>
<evidence type="ECO:0000256" key="7">
    <source>
        <dbReference type="ARBA" id="ARBA00023136"/>
    </source>
</evidence>
<protein>
    <submittedName>
        <fullName evidence="9">ABC transporter ATP-binding protein</fullName>
    </submittedName>
</protein>
<dbReference type="AlphaFoldDB" id="A0A5M6IY48"/>
<proteinExistence type="inferred from homology"/>
<comment type="similarity">
    <text evidence="2">Belongs to the ABC transporter superfamily.</text>
</comment>
<evidence type="ECO:0000256" key="4">
    <source>
        <dbReference type="ARBA" id="ARBA00022475"/>
    </source>
</evidence>
<dbReference type="Gene3D" id="3.40.50.300">
    <property type="entry name" value="P-loop containing nucleotide triphosphate hydrolases"/>
    <property type="match status" value="1"/>
</dbReference>
<dbReference type="InterPro" id="IPR003439">
    <property type="entry name" value="ABC_transporter-like_ATP-bd"/>
</dbReference>
<feature type="domain" description="ABC transporter" evidence="8">
    <location>
        <begin position="6"/>
        <end position="252"/>
    </location>
</feature>
<dbReference type="InterPro" id="IPR027417">
    <property type="entry name" value="P-loop_NTPase"/>
</dbReference>
<keyword evidence="5" id="KW-0547">Nucleotide-binding</keyword>
<keyword evidence="3" id="KW-0813">Transport</keyword>
<sequence>MSAALLDVRDLSIGLPGRLLVDRVSLRLAAGETLALVGESGCGKSMTALGVLGLLPPGVRIEAGVIAFEGRDMRRLSPRALRALRGNRLALVPQEPLAALNPVQTVGAQVAEVLRHHQRLSARAARRRVAELFDLVQLPEPQRRLDDFPHHLSGGQRQRVMIAMAVACNPRLLIADEPTTALDVTIQAQILELLGRLRAELGMAMLLITHDLGVVAQWADRVVVMYAGRVVEEAPVTPFFAAPLHPYARGLRAAALGPEGRHARTDRLPEIAGQVGSALGQAGCGFTPRCPRAQATCHLAPPPLEPCGTGRWLACPPAAQEERQRVAALG</sequence>
<evidence type="ECO:0000313" key="9">
    <source>
        <dbReference type="EMBL" id="KAA5612747.1"/>
    </source>
</evidence>
<evidence type="ECO:0000256" key="2">
    <source>
        <dbReference type="ARBA" id="ARBA00005417"/>
    </source>
</evidence>
<dbReference type="Proteomes" id="UP000325255">
    <property type="component" value="Unassembled WGS sequence"/>
</dbReference>
<dbReference type="InterPro" id="IPR050388">
    <property type="entry name" value="ABC_Ni/Peptide_Import"/>
</dbReference>
<name>A0A5M6IY48_9PROT</name>
<dbReference type="Pfam" id="PF08352">
    <property type="entry name" value="oligo_HPY"/>
    <property type="match status" value="1"/>
</dbReference>
<dbReference type="GO" id="GO:0005524">
    <property type="term" value="F:ATP binding"/>
    <property type="evidence" value="ECO:0007669"/>
    <property type="project" value="UniProtKB-KW"/>
</dbReference>
<accession>A0A5M6IY48</accession>
<dbReference type="FunFam" id="3.40.50.300:FF:000016">
    <property type="entry name" value="Oligopeptide ABC transporter ATP-binding component"/>
    <property type="match status" value="1"/>
</dbReference>
<comment type="caution">
    <text evidence="9">The sequence shown here is derived from an EMBL/GenBank/DDBJ whole genome shotgun (WGS) entry which is preliminary data.</text>
</comment>